<name>A0ABP3X6S7_9ALTE</name>
<keyword evidence="2" id="KW-1185">Reference proteome</keyword>
<dbReference type="RefSeq" id="WP_343862234.1">
    <property type="nucleotide sequence ID" value="NZ_BAAAFD010000014.1"/>
</dbReference>
<evidence type="ECO:0000313" key="2">
    <source>
        <dbReference type="Proteomes" id="UP001500359"/>
    </source>
</evidence>
<accession>A0ABP3X6S7</accession>
<organism evidence="1 2">
    <name type="scientific">Aliiglaciecola litoralis</name>
    <dbReference type="NCBI Taxonomy" id="582857"/>
    <lineage>
        <taxon>Bacteria</taxon>
        <taxon>Pseudomonadati</taxon>
        <taxon>Pseudomonadota</taxon>
        <taxon>Gammaproteobacteria</taxon>
        <taxon>Alteromonadales</taxon>
        <taxon>Alteromonadaceae</taxon>
        <taxon>Aliiglaciecola</taxon>
    </lineage>
</organism>
<evidence type="ECO:0000313" key="1">
    <source>
        <dbReference type="EMBL" id="GAA0859762.1"/>
    </source>
</evidence>
<sequence>MNTLSTHHIERISAGTSQSEYMQLELEIANWLSSSSGYSTARDSARLAKYLSLRNMQMDNLRSPEPLR</sequence>
<protein>
    <submittedName>
        <fullName evidence="1">Uncharacterized protein</fullName>
    </submittedName>
</protein>
<gene>
    <name evidence="1" type="ORF">GCM10009114_34420</name>
</gene>
<dbReference type="EMBL" id="BAAAFD010000014">
    <property type="protein sequence ID" value="GAA0859762.1"/>
    <property type="molecule type" value="Genomic_DNA"/>
</dbReference>
<dbReference type="Proteomes" id="UP001500359">
    <property type="component" value="Unassembled WGS sequence"/>
</dbReference>
<reference evidence="2" key="1">
    <citation type="journal article" date="2019" name="Int. J. Syst. Evol. Microbiol.">
        <title>The Global Catalogue of Microorganisms (GCM) 10K type strain sequencing project: providing services to taxonomists for standard genome sequencing and annotation.</title>
        <authorList>
            <consortium name="The Broad Institute Genomics Platform"/>
            <consortium name="The Broad Institute Genome Sequencing Center for Infectious Disease"/>
            <person name="Wu L."/>
            <person name="Ma J."/>
        </authorList>
    </citation>
    <scope>NUCLEOTIDE SEQUENCE [LARGE SCALE GENOMIC DNA]</scope>
    <source>
        <strain evidence="2">JCM 15896</strain>
    </source>
</reference>
<proteinExistence type="predicted"/>
<comment type="caution">
    <text evidence="1">The sequence shown here is derived from an EMBL/GenBank/DDBJ whole genome shotgun (WGS) entry which is preliminary data.</text>
</comment>